<dbReference type="AlphaFoldDB" id="A0A1I6V318"/>
<dbReference type="OrthoDB" id="603825at2"/>
<gene>
    <name evidence="2" type="ORF">SAMN04487906_2830</name>
</gene>
<protein>
    <submittedName>
        <fullName evidence="2">Uncharacterized protein</fullName>
    </submittedName>
</protein>
<dbReference type="PROSITE" id="PS51257">
    <property type="entry name" value="PROKAR_LIPOPROTEIN"/>
    <property type="match status" value="1"/>
</dbReference>
<evidence type="ECO:0000313" key="3">
    <source>
        <dbReference type="Proteomes" id="UP000183209"/>
    </source>
</evidence>
<organism evidence="2 3">
    <name type="scientific">Zhouia amylolytica</name>
    <dbReference type="NCBI Taxonomy" id="376730"/>
    <lineage>
        <taxon>Bacteria</taxon>
        <taxon>Pseudomonadati</taxon>
        <taxon>Bacteroidota</taxon>
        <taxon>Flavobacteriia</taxon>
        <taxon>Flavobacteriales</taxon>
        <taxon>Flavobacteriaceae</taxon>
        <taxon>Zhouia</taxon>
    </lineage>
</organism>
<dbReference type="Proteomes" id="UP000183209">
    <property type="component" value="Unassembled WGS sequence"/>
</dbReference>
<name>A0A1I6V318_9FLAO</name>
<accession>A0A1I6V318</accession>
<feature type="chain" id="PRO_5010278803" evidence="1">
    <location>
        <begin position="29"/>
        <end position="855"/>
    </location>
</feature>
<proteinExistence type="predicted"/>
<evidence type="ECO:0000313" key="2">
    <source>
        <dbReference type="EMBL" id="SFT08068.1"/>
    </source>
</evidence>
<sequence>MIKNKMNKSLFSSACLLLVAFTGGNSITGCNSATQSLSEENETYVEFEDGKIRSIEGKRKISGIYPHLTTYSHNREDGTYEFGNECGIGALAVWNEDLYMVNYAAHQPKGSEHQLYIVDKDKRMEMFKGSIGGTPAARLVHQESNQLFIGPYVIDDKGGIRVIPVKEMPGRLTAIARHLKDPENMVYYYDMEGMLYEVNVHTLTVNKLFQDPLPGWHGKGAYTSQGKLVLANNGEHASEGRVTHDNDDWGSEHYIWMDSWMVPDEGVFGPENLGVLAEYDGEDFKIVERHQFTDVTTKNGIYAIPNEQAPLWSIGWDKRSVRLKMLDNDQWTTYLLPKATYNNDPAHGWFTEWPRIRSVGNGKMMMDMHGMFFDFPESFSVGNTAGIRPMGSHLRYIPDFLNWNGQIVLATDETSIQGNPLSGQPQSNLWFGDYDELSNWGPASAYGAIWLKDNVEADKSSLPFLVAGFDKRIIHLKNYGNTDVVLTLEIDEKGDGNWTVYKDINLDAMAYRLEVLHNDLKAEWLRITSNKSALLTASFHFTDSALKRPGKDLDLFKGIADMDYEGEVSHSKLYSNKFNYNLSVFNGKISNGKFKVEQDLEFTKFDFQFKEGVKDTTAKRVLENEVVWNTDDASVYIDTKRGRLRLPVMNQTVAKKFPSGAIRNIREVESERELANIAGTFYEVPLFKVGQEPYYDMMRPVSSHGKQISDFNTWNGLLVLSGIEKNAEPSEHIYTSEDGETLLWFGGIDDIWSFGKPIGEGGPWKDKAVKAHELSDMYLMTGFDRKTLTLISDRDTKITLLIHVNPYLEEPFEYKTFDLKANQEFVYEFPDDFSAHWAQLKSSKDANLTAWFVYK</sequence>
<reference evidence="2 3" key="1">
    <citation type="submission" date="2016-10" db="EMBL/GenBank/DDBJ databases">
        <authorList>
            <person name="de Groot N.N."/>
        </authorList>
    </citation>
    <scope>NUCLEOTIDE SEQUENCE [LARGE SCALE GENOMIC DNA]</scope>
    <source>
        <strain evidence="2 3">CGMCC 1.6114</strain>
    </source>
</reference>
<feature type="signal peptide" evidence="1">
    <location>
        <begin position="1"/>
        <end position="28"/>
    </location>
</feature>
<dbReference type="RefSeq" id="WP_074979662.1">
    <property type="nucleotide sequence ID" value="NZ_FPAG01000008.1"/>
</dbReference>
<dbReference type="EMBL" id="FPAG01000008">
    <property type="protein sequence ID" value="SFT08068.1"/>
    <property type="molecule type" value="Genomic_DNA"/>
</dbReference>
<keyword evidence="1" id="KW-0732">Signal</keyword>
<evidence type="ECO:0000256" key="1">
    <source>
        <dbReference type="SAM" id="SignalP"/>
    </source>
</evidence>